<sequence>CFTLQAFSSSSLRRWYFSSFLCSFFLMLPSLGFATSTTTAVLCCLSTTTMSGWFAITVLSVWIWKSHRSLALSFCTTLGGDLGASSLYSVSVHDAIFLVVALHVCFPCQHLTPCSYVVDCLRGLFAWPTPWVLSAVVDLGLC</sequence>
<dbReference type="AlphaFoldDB" id="A0A1A8P0B3"/>
<feature type="transmembrane region" description="Helical" evidence="1">
    <location>
        <begin position="15"/>
        <end position="33"/>
    </location>
</feature>
<protein>
    <submittedName>
        <fullName evidence="2">Uncharacterized protein</fullName>
    </submittedName>
</protein>
<proteinExistence type="predicted"/>
<keyword evidence="1" id="KW-0472">Membrane</keyword>
<reference evidence="2" key="2">
    <citation type="submission" date="2016-06" db="EMBL/GenBank/DDBJ databases">
        <title>The genome of a short-lived fish provides insights into sex chromosome evolution and the genetic control of aging.</title>
        <authorList>
            <person name="Reichwald K."/>
            <person name="Felder M."/>
            <person name="Petzold A."/>
            <person name="Koch P."/>
            <person name="Groth M."/>
            <person name="Platzer M."/>
        </authorList>
    </citation>
    <scope>NUCLEOTIDE SEQUENCE</scope>
    <source>
        <tissue evidence="2">Brain</tissue>
    </source>
</reference>
<reference evidence="2" key="1">
    <citation type="submission" date="2016-05" db="EMBL/GenBank/DDBJ databases">
        <authorList>
            <person name="Lavstsen T."/>
            <person name="Jespersen J.S."/>
        </authorList>
    </citation>
    <scope>NUCLEOTIDE SEQUENCE</scope>
    <source>
        <tissue evidence="2">Brain</tissue>
    </source>
</reference>
<name>A0A1A8P0B3_9TELE</name>
<evidence type="ECO:0000256" key="1">
    <source>
        <dbReference type="SAM" id="Phobius"/>
    </source>
</evidence>
<accession>A0A1A8P0B3</accession>
<organism evidence="2">
    <name type="scientific">Nothobranchius pienaari</name>
    <dbReference type="NCBI Taxonomy" id="704102"/>
    <lineage>
        <taxon>Eukaryota</taxon>
        <taxon>Metazoa</taxon>
        <taxon>Chordata</taxon>
        <taxon>Craniata</taxon>
        <taxon>Vertebrata</taxon>
        <taxon>Euteleostomi</taxon>
        <taxon>Actinopterygii</taxon>
        <taxon>Neopterygii</taxon>
        <taxon>Teleostei</taxon>
        <taxon>Neoteleostei</taxon>
        <taxon>Acanthomorphata</taxon>
        <taxon>Ovalentaria</taxon>
        <taxon>Atherinomorphae</taxon>
        <taxon>Cyprinodontiformes</taxon>
        <taxon>Nothobranchiidae</taxon>
        <taxon>Nothobranchius</taxon>
    </lineage>
</organism>
<evidence type="ECO:0000313" key="2">
    <source>
        <dbReference type="EMBL" id="SBR74519.1"/>
    </source>
</evidence>
<feature type="non-terminal residue" evidence="2">
    <location>
        <position position="1"/>
    </location>
</feature>
<gene>
    <name evidence="2" type="primary">Nfu_g_1_019841</name>
</gene>
<dbReference type="EMBL" id="HAEG01005584">
    <property type="protein sequence ID" value="SBR74519.1"/>
    <property type="molecule type" value="Transcribed_RNA"/>
</dbReference>
<feature type="non-terminal residue" evidence="2">
    <location>
        <position position="142"/>
    </location>
</feature>
<keyword evidence="1" id="KW-1133">Transmembrane helix</keyword>
<feature type="transmembrane region" description="Helical" evidence="1">
    <location>
        <begin position="39"/>
        <end position="64"/>
    </location>
</feature>
<keyword evidence="1" id="KW-0812">Transmembrane</keyword>